<accession>A0A318E7Q3</accession>
<dbReference type="InterPro" id="IPR016181">
    <property type="entry name" value="Acyl_CoA_acyltransferase"/>
</dbReference>
<name>A0A318E7Q3_9GAMM</name>
<feature type="domain" description="BioF2-like acetyltransferase" evidence="1">
    <location>
        <begin position="115"/>
        <end position="236"/>
    </location>
</feature>
<dbReference type="GO" id="GO:0016740">
    <property type="term" value="F:transferase activity"/>
    <property type="evidence" value="ECO:0007669"/>
    <property type="project" value="UniProtKB-KW"/>
</dbReference>
<protein>
    <submittedName>
        <fullName evidence="2">Acetyltransferase (GNAT) family protein</fullName>
    </submittedName>
</protein>
<sequence length="285" mass="31494">MRKWLNLDSEEWAGILRSGFGASLIDVAEGAETSRVTIFRAGPFRIAYPEFPVGATQYPRSLTNAIVRAARDHRVDMLRFHSCGSVQAESHVTALDLGTHVIPDVQAWDVSGIEKARRSRNRANRSPLAIERAVAHDAPEMYALYLQTLSRRGGSKRYTLPYFRALAGANSSLIARLDGRVCGFVSFAYQGLRACYLHGAHDASTRRYYASDLLFYEMISMAKAHGAKVFDFLPSPPDQPSLAHYKSAWGAVAGPFVVSDIDVRPLRAGFFRAAKRMAALLANAR</sequence>
<dbReference type="Gene3D" id="3.40.630.30">
    <property type="match status" value="1"/>
</dbReference>
<keyword evidence="3" id="KW-1185">Reference proteome</keyword>
<dbReference type="Pfam" id="PF13480">
    <property type="entry name" value="Acetyltransf_6"/>
    <property type="match status" value="1"/>
</dbReference>
<gene>
    <name evidence="2" type="ORF">C8D93_10583</name>
</gene>
<proteinExistence type="predicted"/>
<evidence type="ECO:0000313" key="3">
    <source>
        <dbReference type="Proteomes" id="UP000248330"/>
    </source>
</evidence>
<organism evidence="2 3">
    <name type="scientific">Sinimarinibacterium flocculans</name>
    <dbReference type="NCBI Taxonomy" id="985250"/>
    <lineage>
        <taxon>Bacteria</taxon>
        <taxon>Pseudomonadati</taxon>
        <taxon>Pseudomonadota</taxon>
        <taxon>Gammaproteobacteria</taxon>
        <taxon>Nevskiales</taxon>
        <taxon>Nevskiaceae</taxon>
        <taxon>Sinimarinibacterium</taxon>
    </lineage>
</organism>
<reference evidence="2 3" key="1">
    <citation type="submission" date="2018-04" db="EMBL/GenBank/DDBJ databases">
        <title>Genomic Encyclopedia of Type Strains, Phase IV (KMG-IV): sequencing the most valuable type-strain genomes for metagenomic binning, comparative biology and taxonomic classification.</title>
        <authorList>
            <person name="Goeker M."/>
        </authorList>
    </citation>
    <scope>NUCLEOTIDE SEQUENCE [LARGE SCALE GENOMIC DNA]</scope>
    <source>
        <strain evidence="2 3">DSM 104150</strain>
    </source>
</reference>
<comment type="caution">
    <text evidence="2">The sequence shown here is derived from an EMBL/GenBank/DDBJ whole genome shotgun (WGS) entry which is preliminary data.</text>
</comment>
<dbReference type="InterPro" id="IPR038740">
    <property type="entry name" value="BioF2-like_GNAT_dom"/>
</dbReference>
<evidence type="ECO:0000259" key="1">
    <source>
        <dbReference type="Pfam" id="PF13480"/>
    </source>
</evidence>
<dbReference type="Proteomes" id="UP000248330">
    <property type="component" value="Unassembled WGS sequence"/>
</dbReference>
<keyword evidence="2" id="KW-0808">Transferase</keyword>
<dbReference type="SUPFAM" id="SSF55729">
    <property type="entry name" value="Acyl-CoA N-acyltransferases (Nat)"/>
    <property type="match status" value="1"/>
</dbReference>
<evidence type="ECO:0000313" key="2">
    <source>
        <dbReference type="EMBL" id="PXV67727.1"/>
    </source>
</evidence>
<dbReference type="RefSeq" id="WP_170123991.1">
    <property type="nucleotide sequence ID" value="NZ_CAWNXA010000005.1"/>
</dbReference>
<dbReference type="EMBL" id="QICN01000005">
    <property type="protein sequence ID" value="PXV67727.1"/>
    <property type="molecule type" value="Genomic_DNA"/>
</dbReference>
<dbReference type="AlphaFoldDB" id="A0A318E7Q3"/>